<protein>
    <submittedName>
        <fullName evidence="1">Glycosyl transferase family 2</fullName>
    </submittedName>
</protein>
<evidence type="ECO:0000313" key="2">
    <source>
        <dbReference type="Proteomes" id="UP000231267"/>
    </source>
</evidence>
<dbReference type="SUPFAM" id="SSF53448">
    <property type="entry name" value="Nucleotide-diphospho-sugar transferases"/>
    <property type="match status" value="1"/>
</dbReference>
<dbReference type="Gene3D" id="3.90.550.10">
    <property type="entry name" value="Spore Coat Polysaccharide Biosynthesis Protein SpsA, Chain A"/>
    <property type="match status" value="1"/>
</dbReference>
<dbReference type="GO" id="GO:0016740">
    <property type="term" value="F:transferase activity"/>
    <property type="evidence" value="ECO:0007669"/>
    <property type="project" value="UniProtKB-KW"/>
</dbReference>
<sequence length="39" mass="4316">MKTIAVLPAYNAAKTLKITLDDIPRDCVDDIILVDDVSR</sequence>
<accession>A0A2J0LHP5</accession>
<dbReference type="AlphaFoldDB" id="A0A2J0LHP5"/>
<comment type="caution">
    <text evidence="1">The sequence shown here is derived from an EMBL/GenBank/DDBJ whole genome shotgun (WGS) entry which is preliminary data.</text>
</comment>
<keyword evidence="1" id="KW-0808">Transferase</keyword>
<name>A0A2J0LHP5_9BACT</name>
<evidence type="ECO:0000313" key="1">
    <source>
        <dbReference type="EMBL" id="PIW66384.1"/>
    </source>
</evidence>
<dbReference type="Proteomes" id="UP000231267">
    <property type="component" value="Unassembled WGS sequence"/>
</dbReference>
<reference evidence="1 2" key="1">
    <citation type="submission" date="2017-09" db="EMBL/GenBank/DDBJ databases">
        <title>Depth-based differentiation of microbial function through sediment-hosted aquifers and enrichment of novel symbionts in the deep terrestrial subsurface.</title>
        <authorList>
            <person name="Probst A.J."/>
            <person name="Ladd B."/>
            <person name="Jarett J.K."/>
            <person name="Geller-Mcgrath D.E."/>
            <person name="Sieber C.M."/>
            <person name="Emerson J.B."/>
            <person name="Anantharaman K."/>
            <person name="Thomas B.C."/>
            <person name="Malmstrom R."/>
            <person name="Stieglmeier M."/>
            <person name="Klingl A."/>
            <person name="Woyke T."/>
            <person name="Ryan C.M."/>
            <person name="Banfield J.F."/>
        </authorList>
    </citation>
    <scope>NUCLEOTIDE SEQUENCE [LARGE SCALE GENOMIC DNA]</scope>
    <source>
        <strain evidence="1">CG12_big_fil_rev_8_21_14_0_65_43_15</strain>
    </source>
</reference>
<dbReference type="EMBL" id="PFGP01000087">
    <property type="protein sequence ID" value="PIW66384.1"/>
    <property type="molecule type" value="Genomic_DNA"/>
</dbReference>
<gene>
    <name evidence="1" type="ORF">COW11_03625</name>
</gene>
<dbReference type="InterPro" id="IPR029044">
    <property type="entry name" value="Nucleotide-diphossugar_trans"/>
</dbReference>
<proteinExistence type="predicted"/>
<feature type="non-terminal residue" evidence="1">
    <location>
        <position position="39"/>
    </location>
</feature>
<organism evidence="1 2">
    <name type="scientific">Candidatus Taenaricola geysiri</name>
    <dbReference type="NCBI Taxonomy" id="1974752"/>
    <lineage>
        <taxon>Bacteria</taxon>
        <taxon>Pseudomonadati</taxon>
        <taxon>Candidatus Omnitrophota</taxon>
        <taxon>Candidatus Taenaricola</taxon>
    </lineage>
</organism>